<sequence length="35" mass="4093">MLKNSLWFWFFLSWLGINQLKGSSPLLYLCFGPAN</sequence>
<dbReference type="AlphaFoldDB" id="A0A2P2P323"/>
<name>A0A2P2P323_RHIMU</name>
<feature type="signal peptide" evidence="1">
    <location>
        <begin position="1"/>
        <end position="22"/>
    </location>
</feature>
<reference evidence="2" key="1">
    <citation type="submission" date="2018-02" db="EMBL/GenBank/DDBJ databases">
        <title>Rhizophora mucronata_Transcriptome.</title>
        <authorList>
            <person name="Meera S.P."/>
            <person name="Sreeshan A."/>
            <person name="Augustine A."/>
        </authorList>
    </citation>
    <scope>NUCLEOTIDE SEQUENCE</scope>
    <source>
        <tissue evidence="2">Leaf</tissue>
    </source>
</reference>
<protein>
    <submittedName>
        <fullName evidence="2">Uncharacterized protein</fullName>
    </submittedName>
</protein>
<accession>A0A2P2P323</accession>
<evidence type="ECO:0000313" key="2">
    <source>
        <dbReference type="EMBL" id="MBX49148.1"/>
    </source>
</evidence>
<proteinExistence type="predicted"/>
<dbReference type="EMBL" id="GGEC01068664">
    <property type="protein sequence ID" value="MBX49148.1"/>
    <property type="molecule type" value="Transcribed_RNA"/>
</dbReference>
<feature type="chain" id="PRO_5015150805" evidence="1">
    <location>
        <begin position="23"/>
        <end position="35"/>
    </location>
</feature>
<keyword evidence="1" id="KW-0732">Signal</keyword>
<organism evidence="2">
    <name type="scientific">Rhizophora mucronata</name>
    <name type="common">Asiatic mangrove</name>
    <dbReference type="NCBI Taxonomy" id="61149"/>
    <lineage>
        <taxon>Eukaryota</taxon>
        <taxon>Viridiplantae</taxon>
        <taxon>Streptophyta</taxon>
        <taxon>Embryophyta</taxon>
        <taxon>Tracheophyta</taxon>
        <taxon>Spermatophyta</taxon>
        <taxon>Magnoliopsida</taxon>
        <taxon>eudicotyledons</taxon>
        <taxon>Gunneridae</taxon>
        <taxon>Pentapetalae</taxon>
        <taxon>rosids</taxon>
        <taxon>fabids</taxon>
        <taxon>Malpighiales</taxon>
        <taxon>Rhizophoraceae</taxon>
        <taxon>Rhizophora</taxon>
    </lineage>
</organism>
<evidence type="ECO:0000256" key="1">
    <source>
        <dbReference type="SAM" id="SignalP"/>
    </source>
</evidence>